<dbReference type="SUPFAM" id="SSF51735">
    <property type="entry name" value="NAD(P)-binding Rossmann-fold domains"/>
    <property type="match status" value="1"/>
</dbReference>
<evidence type="ECO:0000259" key="3">
    <source>
        <dbReference type="Pfam" id="PF00501"/>
    </source>
</evidence>
<sequence>MPAARTTKRPRPPTDGSLPCLVGQTDWQAEYNASEPILVFPHPEVPGENVSITYAEREGPEGEVMAMLLHCDTIVYQAMIVGLVRAGFIPFPMSPRNTAEAVYHLMKSTNSHRIVAHDAPRALLANTVALAEKDSYRIDIIQSPTLPEIYPALVKPGVAPPTITPYPARSRPHAPDDIVYYLHSSGSTGLPKPIPQTERRSLEWIFAMSHRGPLPDAVYCCPGLPTFHAMGISLQVFTPLASSQTVAVFAPQFPSPPTIPTTQNTLEVARRTSSQILPSVPAFLEAWSHDPEAVAFLASMIIVPFGGGPIAKAVGDKLVAAGVNIRSVYGATETAGCCLIFDQQGLEPTPDWEWLKFAEFLKTRWVPQGDGTAELQVLTSEQFHPAIENLPDVPGYSTKDLFVQHPTNPRLYKIVGRLDDVIVLGSAEKIVPLAQEGYLQSVPYINGAVMFGRARNQPGVLLELKPEYAFDPKDEDALAKFRNKIWPYVEEANKLGPQFARVFKEMILVASPDKPLMRAAKGTVQRRAIYNQYEQEINELYETVEASIAANGVSAPESWSPAAVEAWLSEHATSINDGVTPAPTVDLFEQGFDSLSATFLRNRILGAFRSSEDPFVQAAASSIPPDVVFANPTIQWLASVVANLADPSSTAASSKSNVSQIEELIAKYAKDLPVVKGKKPIDPNAGLVVVLTGSTGGLGSHLLADLLANEKVKKVYTFDRAEHIQDRQQLSFQERLLSLNLLKSDKLKALIVNTGRVDLGLDAVVLEEIKACVTHVIHNAWKVDFNLSLSSFESNVAYARRLIDLSASCPNAVRFFFTSSVSAAMGWDPKQGPVPERVIEDANVAAPMGYGSSKYATERIVGEAARRGLPAMSIRIGQIAGATSTGAWNTSDWVPIIVKSSLAIGALPMYDEELSWLPMDITSQTIVDALFTCSQQTPPELINLVHPHPVPGQGIFKAMKDAIGRENLEFVLFDEWVSKLEKIAANASEQDLQQIPALKTLDFFRRSKPNSRNVMFDTTKAQELSQALRNVKPLGSADAAKWISYWKSKSMLD</sequence>
<feature type="domain" description="AMP-dependent synthetase/ligase" evidence="3">
    <location>
        <begin position="78"/>
        <end position="345"/>
    </location>
</feature>
<dbReference type="InterPro" id="IPR013120">
    <property type="entry name" value="FAR_NAD-bd"/>
</dbReference>
<dbReference type="Pfam" id="PF07993">
    <property type="entry name" value="NAD_binding_4"/>
    <property type="match status" value="1"/>
</dbReference>
<dbReference type="PROSITE" id="PS00455">
    <property type="entry name" value="AMP_BINDING"/>
    <property type="match status" value="1"/>
</dbReference>
<keyword evidence="6" id="KW-1185">Reference proteome</keyword>
<name>A0A4R0RUN9_9APHY</name>
<evidence type="ECO:0000256" key="2">
    <source>
        <dbReference type="ARBA" id="ARBA00022553"/>
    </source>
</evidence>
<reference evidence="5 6" key="1">
    <citation type="submission" date="2018-11" db="EMBL/GenBank/DDBJ databases">
        <title>Genome assembly of Steccherinum ochraceum LE-BIN_3174, the white-rot fungus of the Steccherinaceae family (The Residual Polyporoid clade, Polyporales, Basidiomycota).</title>
        <authorList>
            <person name="Fedorova T.V."/>
            <person name="Glazunova O.A."/>
            <person name="Landesman E.O."/>
            <person name="Moiseenko K.V."/>
            <person name="Psurtseva N.V."/>
            <person name="Savinova O.S."/>
            <person name="Shakhova N.V."/>
            <person name="Tyazhelova T.V."/>
            <person name="Vasina D.V."/>
        </authorList>
    </citation>
    <scope>NUCLEOTIDE SEQUENCE [LARGE SCALE GENOMIC DNA]</scope>
    <source>
        <strain evidence="5 6">LE-BIN_3174</strain>
    </source>
</reference>
<dbReference type="SUPFAM" id="SSF56801">
    <property type="entry name" value="Acetyl-CoA synthetase-like"/>
    <property type="match status" value="1"/>
</dbReference>
<dbReference type="InterPro" id="IPR036291">
    <property type="entry name" value="NAD(P)-bd_dom_sf"/>
</dbReference>
<organism evidence="5 6">
    <name type="scientific">Steccherinum ochraceum</name>
    <dbReference type="NCBI Taxonomy" id="92696"/>
    <lineage>
        <taxon>Eukaryota</taxon>
        <taxon>Fungi</taxon>
        <taxon>Dikarya</taxon>
        <taxon>Basidiomycota</taxon>
        <taxon>Agaricomycotina</taxon>
        <taxon>Agaricomycetes</taxon>
        <taxon>Polyporales</taxon>
        <taxon>Steccherinaceae</taxon>
        <taxon>Steccherinum</taxon>
    </lineage>
</organism>
<dbReference type="PANTHER" id="PTHR43439:SF2">
    <property type="entry name" value="ENZYME, PUTATIVE (JCVI)-RELATED"/>
    <property type="match status" value="1"/>
</dbReference>
<dbReference type="Gene3D" id="3.40.50.12780">
    <property type="entry name" value="N-terminal domain of ligase-like"/>
    <property type="match status" value="1"/>
</dbReference>
<dbReference type="InterPro" id="IPR051414">
    <property type="entry name" value="Adenylate-forming_Reductase"/>
</dbReference>
<dbReference type="EMBL" id="RWJN01000013">
    <property type="protein sequence ID" value="TCD70902.1"/>
    <property type="molecule type" value="Genomic_DNA"/>
</dbReference>
<dbReference type="Pfam" id="PF23562">
    <property type="entry name" value="AMP-binding_C_3"/>
    <property type="match status" value="1"/>
</dbReference>
<keyword evidence="1" id="KW-0596">Phosphopantetheine</keyword>
<accession>A0A4R0RUN9</accession>
<proteinExistence type="predicted"/>
<dbReference type="PANTHER" id="PTHR43439">
    <property type="entry name" value="PHENYLACETATE-COENZYME A LIGASE"/>
    <property type="match status" value="1"/>
</dbReference>
<dbReference type="InterPro" id="IPR042099">
    <property type="entry name" value="ANL_N_sf"/>
</dbReference>
<evidence type="ECO:0000256" key="1">
    <source>
        <dbReference type="ARBA" id="ARBA00022450"/>
    </source>
</evidence>
<dbReference type="Pfam" id="PF00501">
    <property type="entry name" value="AMP-binding"/>
    <property type="match status" value="1"/>
</dbReference>
<feature type="domain" description="Thioester reductase (TE)" evidence="4">
    <location>
        <begin position="691"/>
        <end position="926"/>
    </location>
</feature>
<keyword evidence="2" id="KW-0597">Phosphoprotein</keyword>
<dbReference type="STRING" id="92696.A0A4R0RUN9"/>
<dbReference type="Gene3D" id="3.40.50.720">
    <property type="entry name" value="NAD(P)-binding Rossmann-like Domain"/>
    <property type="match status" value="1"/>
</dbReference>
<evidence type="ECO:0000259" key="4">
    <source>
        <dbReference type="Pfam" id="PF07993"/>
    </source>
</evidence>
<dbReference type="AlphaFoldDB" id="A0A4R0RUN9"/>
<evidence type="ECO:0000313" key="5">
    <source>
        <dbReference type="EMBL" id="TCD70902.1"/>
    </source>
</evidence>
<dbReference type="InterPro" id="IPR020845">
    <property type="entry name" value="AMP-binding_CS"/>
</dbReference>
<dbReference type="Proteomes" id="UP000292702">
    <property type="component" value="Unassembled WGS sequence"/>
</dbReference>
<evidence type="ECO:0000313" key="6">
    <source>
        <dbReference type="Proteomes" id="UP000292702"/>
    </source>
</evidence>
<dbReference type="Gene3D" id="1.10.1200.10">
    <property type="entry name" value="ACP-like"/>
    <property type="match status" value="1"/>
</dbReference>
<dbReference type="OrthoDB" id="429813at2759"/>
<gene>
    <name evidence="5" type="ORF">EIP91_001210</name>
</gene>
<dbReference type="InterPro" id="IPR036736">
    <property type="entry name" value="ACP-like_sf"/>
</dbReference>
<dbReference type="InterPro" id="IPR000873">
    <property type="entry name" value="AMP-dep_synth/lig_dom"/>
</dbReference>
<comment type="caution">
    <text evidence="5">The sequence shown here is derived from an EMBL/GenBank/DDBJ whole genome shotgun (WGS) entry which is preliminary data.</text>
</comment>
<protein>
    <submittedName>
        <fullName evidence="5">Putative NRPS-like protein biosynthetic cluster</fullName>
    </submittedName>
</protein>